<organism evidence="1 2">
    <name type="scientific">Pleurodeles waltl</name>
    <name type="common">Iberian ribbed newt</name>
    <dbReference type="NCBI Taxonomy" id="8319"/>
    <lineage>
        <taxon>Eukaryota</taxon>
        <taxon>Metazoa</taxon>
        <taxon>Chordata</taxon>
        <taxon>Craniata</taxon>
        <taxon>Vertebrata</taxon>
        <taxon>Euteleostomi</taxon>
        <taxon>Amphibia</taxon>
        <taxon>Batrachia</taxon>
        <taxon>Caudata</taxon>
        <taxon>Salamandroidea</taxon>
        <taxon>Salamandridae</taxon>
        <taxon>Pleurodelinae</taxon>
        <taxon>Pleurodeles</taxon>
    </lineage>
</organism>
<dbReference type="EMBL" id="JANPWB010000003">
    <property type="protein sequence ID" value="KAJ1199625.1"/>
    <property type="molecule type" value="Genomic_DNA"/>
</dbReference>
<reference evidence="1" key="1">
    <citation type="journal article" date="2022" name="bioRxiv">
        <title>Sequencing and chromosome-scale assembly of the giantPleurodeles waltlgenome.</title>
        <authorList>
            <person name="Brown T."/>
            <person name="Elewa A."/>
            <person name="Iarovenko S."/>
            <person name="Subramanian E."/>
            <person name="Araus A.J."/>
            <person name="Petzold A."/>
            <person name="Susuki M."/>
            <person name="Suzuki K.-i.T."/>
            <person name="Hayashi T."/>
            <person name="Toyoda A."/>
            <person name="Oliveira C."/>
            <person name="Osipova E."/>
            <person name="Leigh N.D."/>
            <person name="Simon A."/>
            <person name="Yun M.H."/>
        </authorList>
    </citation>
    <scope>NUCLEOTIDE SEQUENCE</scope>
    <source>
        <strain evidence="1">20211129_DDA</strain>
        <tissue evidence="1">Liver</tissue>
    </source>
</reference>
<protein>
    <submittedName>
        <fullName evidence="1">Uncharacterized protein</fullName>
    </submittedName>
</protein>
<sequence length="137" mass="15651">MTPKPHVVYCRVQPVSTETLRAFISSSLRGERGAEAISHWRRGWLKVPQDRIEYSQRSRQFSCVFLRVLDNRLSEVLSGEDIQRGRCVVYCRMQPVSTETLRAFISSGLRGEEGAWGENDEAAGMTVDWRSDGWGKK</sequence>
<dbReference type="AlphaFoldDB" id="A0AAV7VDF5"/>
<evidence type="ECO:0000313" key="2">
    <source>
        <dbReference type="Proteomes" id="UP001066276"/>
    </source>
</evidence>
<dbReference type="Proteomes" id="UP001066276">
    <property type="component" value="Chromosome 2_1"/>
</dbReference>
<evidence type="ECO:0000313" key="1">
    <source>
        <dbReference type="EMBL" id="KAJ1199625.1"/>
    </source>
</evidence>
<keyword evidence="2" id="KW-1185">Reference proteome</keyword>
<name>A0AAV7VDF5_PLEWA</name>
<comment type="caution">
    <text evidence="1">The sequence shown here is derived from an EMBL/GenBank/DDBJ whole genome shotgun (WGS) entry which is preliminary data.</text>
</comment>
<accession>A0AAV7VDF5</accession>
<proteinExistence type="predicted"/>
<gene>
    <name evidence="1" type="ORF">NDU88_003458</name>
</gene>